<accession>A0A2T3HI52</accession>
<dbReference type="Proteomes" id="UP000240912">
    <property type="component" value="Unassembled WGS sequence"/>
</dbReference>
<feature type="transmembrane region" description="Helical" evidence="1">
    <location>
        <begin position="5"/>
        <end position="22"/>
    </location>
</feature>
<gene>
    <name evidence="2" type="ORF">C7T94_14715</name>
</gene>
<feature type="transmembrane region" description="Helical" evidence="1">
    <location>
        <begin position="76"/>
        <end position="96"/>
    </location>
</feature>
<keyword evidence="3" id="KW-1185">Reference proteome</keyword>
<evidence type="ECO:0000313" key="3">
    <source>
        <dbReference type="Proteomes" id="UP000240912"/>
    </source>
</evidence>
<dbReference type="OrthoDB" id="670562at2"/>
<keyword evidence="1" id="KW-0812">Transmembrane</keyword>
<feature type="transmembrane region" description="Helical" evidence="1">
    <location>
        <begin position="42"/>
        <end position="64"/>
    </location>
</feature>
<organism evidence="2 3">
    <name type="scientific">Pedobacter yulinensis</name>
    <dbReference type="NCBI Taxonomy" id="2126353"/>
    <lineage>
        <taxon>Bacteria</taxon>
        <taxon>Pseudomonadati</taxon>
        <taxon>Bacteroidota</taxon>
        <taxon>Sphingobacteriia</taxon>
        <taxon>Sphingobacteriales</taxon>
        <taxon>Sphingobacteriaceae</taxon>
        <taxon>Pedobacter</taxon>
    </lineage>
</organism>
<dbReference type="EMBL" id="PYLS01000006">
    <property type="protein sequence ID" value="PST82061.1"/>
    <property type="molecule type" value="Genomic_DNA"/>
</dbReference>
<keyword evidence="1" id="KW-0472">Membrane</keyword>
<feature type="transmembrane region" description="Helical" evidence="1">
    <location>
        <begin position="102"/>
        <end position="122"/>
    </location>
</feature>
<proteinExistence type="predicted"/>
<protein>
    <recommendedName>
        <fullName evidence="4">DUF4181 domain-containing protein</fullName>
    </recommendedName>
</protein>
<evidence type="ECO:0000256" key="1">
    <source>
        <dbReference type="SAM" id="Phobius"/>
    </source>
</evidence>
<sequence>MATIVIICGIYCLAFAVFHLWFWRLFSWKTELLKLSFPNRAIMQILNTRLIYVFLLFALLCFCFPQELCTTPMGHLLLGGMSVFWMGRTIEQFVFLRRNHPYIHLLTLVFAAGAVLFLIPVLC</sequence>
<dbReference type="AlphaFoldDB" id="A0A2T3HI52"/>
<evidence type="ECO:0008006" key="4">
    <source>
        <dbReference type="Google" id="ProtNLM"/>
    </source>
</evidence>
<keyword evidence="1" id="KW-1133">Transmembrane helix</keyword>
<evidence type="ECO:0000313" key="2">
    <source>
        <dbReference type="EMBL" id="PST82061.1"/>
    </source>
</evidence>
<reference evidence="2 3" key="1">
    <citation type="submission" date="2018-03" db="EMBL/GenBank/DDBJ databases">
        <authorList>
            <person name="Keele B.F."/>
        </authorList>
    </citation>
    <scope>NUCLEOTIDE SEQUENCE [LARGE SCALE GENOMIC DNA]</scope>
    <source>
        <strain evidence="2 3">YL28-9</strain>
    </source>
</reference>
<name>A0A2T3HI52_9SPHI</name>
<comment type="caution">
    <text evidence="2">The sequence shown here is derived from an EMBL/GenBank/DDBJ whole genome shotgun (WGS) entry which is preliminary data.</text>
</comment>